<feature type="domain" description="Pop1 N-terminal" evidence="5">
    <location>
        <begin position="25"/>
        <end position="99"/>
    </location>
</feature>
<feature type="domain" description="POP1 C-terminal" evidence="7">
    <location>
        <begin position="610"/>
        <end position="780"/>
    </location>
</feature>
<keyword evidence="3" id="KW-0539">Nucleus</keyword>
<keyword evidence="2" id="KW-0819">tRNA processing</keyword>
<evidence type="ECO:0000313" key="9">
    <source>
        <dbReference type="Proteomes" id="UP001153954"/>
    </source>
</evidence>
<feature type="compositionally biased region" description="Basic and acidic residues" evidence="4">
    <location>
        <begin position="642"/>
        <end position="654"/>
    </location>
</feature>
<evidence type="ECO:0000259" key="6">
    <source>
        <dbReference type="Pfam" id="PF08170"/>
    </source>
</evidence>
<dbReference type="PANTHER" id="PTHR22731:SF3">
    <property type="entry name" value="RIBONUCLEASES P_MRP PROTEIN SUBUNIT POP1"/>
    <property type="match status" value="1"/>
</dbReference>
<dbReference type="EMBL" id="CAKOGL010000010">
    <property type="protein sequence ID" value="CAH2091046.1"/>
    <property type="molecule type" value="Genomic_DNA"/>
</dbReference>
<dbReference type="InterPro" id="IPR009723">
    <property type="entry name" value="Pop1_N"/>
</dbReference>
<sequence>MEPMEFDAALGGKEHLPHSANSLKFAASRSIEIAAMTESILRPSKTKLIFQSLPIHMRRRVMSHNCKRLPKRLREGHLEQLKKSGQPPKQKRPSRKYRRRPTNLLEEYNRRQRRNVWLETHIWHAKRFHMIERWGHRLAYRPCDKAFRACYRATSAHCLLQDISYYTPIQIKGPIDIIKDLFSNITHSSCGLNVCAKAYLNGNREGTVKLYMPNSYPYEFIGKIDFFWISTDNDQKELWLFVHPSQIKIVEKVLYKFVSTIKTDQSDENTLENIYPKRRKISTKYSDIKVTTMAGQFTRFRLTGPKSHAVLVQSLKCVDNIEIVQSNDWIKYILKKNVDLFLKEKSEYWNQISPLNSPSQLPPRLVIGLVTKDPRWSRPAKRTKARTTQDTPIATEKLINIPPYLCTSPLWDKSVCDIVKSKKITNAKFIAHLTENHLVPGEINEDDPTLQSIPIVLIQRPGSQHSDYKKIGYGSGWDIIIPSGYGLPFWLTFIMFGARSGGLRETENLAFEMGECYLPPDSEAGKLEEKRIESELKDKYFKKPPSKRVNYIKLAVPSPFICPWNILLKDWGSNDGDKQFILRETSILHTLQDCLIKKQKVPKIENSDYCLVPIYVQILGKGNLTKHATICLPETKDISSGKKLMEPHHEDPNKKLRKQKRMEHRKYLKQMRRKRIKLRKTQVNVNQKLKRKHNSKPSEYVKAMRELWLPSNVESIRNVGVREVIGFVTHGAFSFSESKSCGVGYIAYNALVKLNSNALNKVLVRNTTSRQYRLANVNIIKSP</sequence>
<evidence type="ECO:0000259" key="7">
    <source>
        <dbReference type="Pfam" id="PF22770"/>
    </source>
</evidence>
<keyword evidence="9" id="KW-1185">Reference proteome</keyword>
<dbReference type="Pfam" id="PF08170">
    <property type="entry name" value="POPLD"/>
    <property type="match status" value="1"/>
</dbReference>
<feature type="domain" description="POPLD" evidence="6">
    <location>
        <begin position="476"/>
        <end position="564"/>
    </location>
</feature>
<dbReference type="PANTHER" id="PTHR22731">
    <property type="entry name" value="RIBONUCLEASES P/MRP PROTEIN SUBUNIT POP1"/>
    <property type="match status" value="1"/>
</dbReference>
<evidence type="ECO:0000256" key="4">
    <source>
        <dbReference type="SAM" id="MobiDB-lite"/>
    </source>
</evidence>
<reference evidence="8" key="1">
    <citation type="submission" date="2022-03" db="EMBL/GenBank/DDBJ databases">
        <authorList>
            <person name="Tunstrom K."/>
        </authorList>
    </citation>
    <scope>NUCLEOTIDE SEQUENCE</scope>
</reference>
<name>A0AAU9TW05_EUPED</name>
<organism evidence="8 9">
    <name type="scientific">Euphydryas editha</name>
    <name type="common">Edith's checkerspot</name>
    <dbReference type="NCBI Taxonomy" id="104508"/>
    <lineage>
        <taxon>Eukaryota</taxon>
        <taxon>Metazoa</taxon>
        <taxon>Ecdysozoa</taxon>
        <taxon>Arthropoda</taxon>
        <taxon>Hexapoda</taxon>
        <taxon>Insecta</taxon>
        <taxon>Pterygota</taxon>
        <taxon>Neoptera</taxon>
        <taxon>Endopterygota</taxon>
        <taxon>Lepidoptera</taxon>
        <taxon>Glossata</taxon>
        <taxon>Ditrysia</taxon>
        <taxon>Papilionoidea</taxon>
        <taxon>Nymphalidae</taxon>
        <taxon>Nymphalinae</taxon>
        <taxon>Euphydryas</taxon>
    </lineage>
</organism>
<dbReference type="AlphaFoldDB" id="A0AAU9TW05"/>
<evidence type="ECO:0000259" key="5">
    <source>
        <dbReference type="Pfam" id="PF06978"/>
    </source>
</evidence>
<dbReference type="InterPro" id="IPR039182">
    <property type="entry name" value="Pop1"/>
</dbReference>
<feature type="region of interest" description="Disordered" evidence="4">
    <location>
        <begin position="642"/>
        <end position="661"/>
    </location>
</feature>
<dbReference type="InterPro" id="IPR055079">
    <property type="entry name" value="POP1_C"/>
</dbReference>
<evidence type="ECO:0000313" key="8">
    <source>
        <dbReference type="EMBL" id="CAH2091046.1"/>
    </source>
</evidence>
<dbReference type="InterPro" id="IPR012590">
    <property type="entry name" value="POPLD_dom"/>
</dbReference>
<proteinExistence type="predicted"/>
<dbReference type="GO" id="GO:0001682">
    <property type="term" value="P:tRNA 5'-leader removal"/>
    <property type="evidence" value="ECO:0007669"/>
    <property type="project" value="InterPro"/>
</dbReference>
<dbReference type="GO" id="GO:0005655">
    <property type="term" value="C:nucleolar ribonuclease P complex"/>
    <property type="evidence" value="ECO:0007669"/>
    <property type="project" value="InterPro"/>
</dbReference>
<feature type="domain" description="Pop1 N-terminal" evidence="5">
    <location>
        <begin position="107"/>
        <end position="173"/>
    </location>
</feature>
<feature type="region of interest" description="Disordered" evidence="4">
    <location>
        <begin position="77"/>
        <end position="103"/>
    </location>
</feature>
<gene>
    <name evidence="8" type="ORF">EEDITHA_LOCUS6944</name>
</gene>
<accession>A0AAU9TW05</accession>
<feature type="compositionally biased region" description="Basic residues" evidence="4">
    <location>
        <begin position="89"/>
        <end position="101"/>
    </location>
</feature>
<comment type="caution">
    <text evidence="8">The sequence shown here is derived from an EMBL/GenBank/DDBJ whole genome shotgun (WGS) entry which is preliminary data.</text>
</comment>
<dbReference type="Pfam" id="PF22770">
    <property type="entry name" value="POP1_C"/>
    <property type="match status" value="1"/>
</dbReference>
<evidence type="ECO:0000256" key="1">
    <source>
        <dbReference type="ARBA" id="ARBA00004123"/>
    </source>
</evidence>
<protein>
    <submittedName>
        <fullName evidence="8">Uncharacterized protein</fullName>
    </submittedName>
</protein>
<comment type="subcellular location">
    <subcellularLocation>
        <location evidence="1">Nucleus</location>
    </subcellularLocation>
</comment>
<dbReference type="GO" id="GO:0000172">
    <property type="term" value="C:ribonuclease MRP complex"/>
    <property type="evidence" value="ECO:0007669"/>
    <property type="project" value="InterPro"/>
</dbReference>
<evidence type="ECO:0000256" key="2">
    <source>
        <dbReference type="ARBA" id="ARBA00022694"/>
    </source>
</evidence>
<dbReference type="Pfam" id="PF06978">
    <property type="entry name" value="POP1_N"/>
    <property type="match status" value="2"/>
</dbReference>
<evidence type="ECO:0000256" key="3">
    <source>
        <dbReference type="ARBA" id="ARBA00023242"/>
    </source>
</evidence>
<dbReference type="Proteomes" id="UP001153954">
    <property type="component" value="Unassembled WGS sequence"/>
</dbReference>